<dbReference type="RefSeq" id="WP_120194136.1">
    <property type="nucleotide sequence ID" value="NZ_RAPK01000011.1"/>
</dbReference>
<keyword evidence="1" id="KW-1133">Transmembrane helix</keyword>
<protein>
    <submittedName>
        <fullName evidence="3">GHKL domain-containing protein</fullName>
    </submittedName>
</protein>
<dbReference type="SMART" id="SM00387">
    <property type="entry name" value="HATPase_c"/>
    <property type="match status" value="1"/>
</dbReference>
<feature type="transmembrane region" description="Helical" evidence="1">
    <location>
        <begin position="161"/>
        <end position="181"/>
    </location>
</feature>
<feature type="transmembrane region" description="Helical" evidence="1">
    <location>
        <begin position="6"/>
        <end position="23"/>
    </location>
</feature>
<dbReference type="InterPro" id="IPR003594">
    <property type="entry name" value="HATPase_dom"/>
</dbReference>
<dbReference type="Pfam" id="PF02518">
    <property type="entry name" value="HATPase_c"/>
    <property type="match status" value="1"/>
</dbReference>
<evidence type="ECO:0000256" key="1">
    <source>
        <dbReference type="SAM" id="Phobius"/>
    </source>
</evidence>
<feature type="transmembrane region" description="Helical" evidence="1">
    <location>
        <begin position="193"/>
        <end position="211"/>
    </location>
</feature>
<sequence>MESLVLQGGLDTFSMGIIMFLFGRERIADVKKMGVWCFIFFLYIFFFRLNVTAGESGALSNIGFQNYELLPVNSLQGTVVMLCVLLLMNSVTFKLNHLETFIITLLAFVIWFIIRMLSLGISDIFAWQGDGFRYITLFFVFILYWKFSTKISRFLKSTSSVFTKLMIINVFILLLSMVISADFQSVLLFQNRMQLLLILFFVLAFLSWLLTEQRKSEMMENRMRTTEQYVPIINELVVEVRAKQHEYSNRLLAVSSLVETTDDIQVARVKMQDYIKNAYLKNGQYELLNIDHHVIAGFLYTKVKRAEQLNIHVEIKREVSISRLPCEDIDLMEVLGILIDNAMEAGSSGDIVYVSFKAVNEQLEVTVSNPADAMSNDQFMQLFELGYSTKTEHSIERGYGLYHVKEIAGKYNGRIIARNEHKETSFITLGVQF</sequence>
<dbReference type="Gene3D" id="3.30.565.10">
    <property type="entry name" value="Histidine kinase-like ATPase, C-terminal domain"/>
    <property type="match status" value="1"/>
</dbReference>
<accession>A0A419UWR1</accession>
<dbReference type="AlphaFoldDB" id="A0A419UWR1"/>
<comment type="caution">
    <text evidence="3">The sequence shown here is derived from an EMBL/GenBank/DDBJ whole genome shotgun (WGS) entry which is preliminary data.</text>
</comment>
<feature type="transmembrane region" description="Helical" evidence="1">
    <location>
        <begin position="131"/>
        <end position="149"/>
    </location>
</feature>
<feature type="transmembrane region" description="Helical" evidence="1">
    <location>
        <begin position="74"/>
        <end position="93"/>
    </location>
</feature>
<dbReference type="GO" id="GO:0042802">
    <property type="term" value="F:identical protein binding"/>
    <property type="evidence" value="ECO:0007669"/>
    <property type="project" value="TreeGrafter"/>
</dbReference>
<keyword evidence="1" id="KW-0812">Transmembrane</keyword>
<feature type="domain" description="Histidine kinase/HSP90-like ATPase" evidence="2">
    <location>
        <begin position="326"/>
        <end position="433"/>
    </location>
</feature>
<evidence type="ECO:0000259" key="2">
    <source>
        <dbReference type="SMART" id="SM00387"/>
    </source>
</evidence>
<dbReference type="Proteomes" id="UP000285120">
    <property type="component" value="Unassembled WGS sequence"/>
</dbReference>
<dbReference type="PANTHER" id="PTHR40448:SF1">
    <property type="entry name" value="TWO-COMPONENT SENSOR HISTIDINE KINASE"/>
    <property type="match status" value="1"/>
</dbReference>
<dbReference type="PANTHER" id="PTHR40448">
    <property type="entry name" value="TWO-COMPONENT SENSOR HISTIDINE KINASE"/>
    <property type="match status" value="1"/>
</dbReference>
<feature type="transmembrane region" description="Helical" evidence="1">
    <location>
        <begin position="100"/>
        <end position="119"/>
    </location>
</feature>
<name>A0A419UWR1_9BACL</name>
<dbReference type="OrthoDB" id="1656061at2"/>
<evidence type="ECO:0000313" key="3">
    <source>
        <dbReference type="EMBL" id="RKD69578.1"/>
    </source>
</evidence>
<evidence type="ECO:0000313" key="4">
    <source>
        <dbReference type="Proteomes" id="UP000285120"/>
    </source>
</evidence>
<proteinExistence type="predicted"/>
<dbReference type="InterPro" id="IPR036890">
    <property type="entry name" value="HATPase_C_sf"/>
</dbReference>
<keyword evidence="4" id="KW-1185">Reference proteome</keyword>
<feature type="transmembrane region" description="Helical" evidence="1">
    <location>
        <begin position="35"/>
        <end position="54"/>
    </location>
</feature>
<organism evidence="3 4">
    <name type="scientific">Sinobaca qinghaiensis</name>
    <dbReference type="NCBI Taxonomy" id="342944"/>
    <lineage>
        <taxon>Bacteria</taxon>
        <taxon>Bacillati</taxon>
        <taxon>Bacillota</taxon>
        <taxon>Bacilli</taxon>
        <taxon>Bacillales</taxon>
        <taxon>Sporolactobacillaceae</taxon>
        <taxon>Sinobaca</taxon>
    </lineage>
</organism>
<dbReference type="EMBL" id="RAPK01000011">
    <property type="protein sequence ID" value="RKD69578.1"/>
    <property type="molecule type" value="Genomic_DNA"/>
</dbReference>
<gene>
    <name evidence="3" type="ORF">ATL39_2998</name>
</gene>
<keyword evidence="1" id="KW-0472">Membrane</keyword>
<reference evidence="3 4" key="1">
    <citation type="submission" date="2018-09" db="EMBL/GenBank/DDBJ databases">
        <title>Genomic Encyclopedia of Archaeal and Bacterial Type Strains, Phase II (KMG-II): from individual species to whole genera.</title>
        <authorList>
            <person name="Goeker M."/>
        </authorList>
    </citation>
    <scope>NUCLEOTIDE SEQUENCE [LARGE SCALE GENOMIC DNA]</scope>
    <source>
        <strain evidence="3 4">DSM 17008</strain>
    </source>
</reference>
<dbReference type="SUPFAM" id="SSF55874">
    <property type="entry name" value="ATPase domain of HSP90 chaperone/DNA topoisomerase II/histidine kinase"/>
    <property type="match status" value="1"/>
</dbReference>